<dbReference type="Pfam" id="PF11923">
    <property type="entry name" value="NFACT-C"/>
    <property type="match status" value="1"/>
</dbReference>
<organism evidence="9 10">
    <name type="scientific">Saitoella complicata (strain BCRC 22490 / CBS 7301 / JCM 7358 / NBRC 10748 / NRRL Y-17804)</name>
    <dbReference type="NCBI Taxonomy" id="698492"/>
    <lineage>
        <taxon>Eukaryota</taxon>
        <taxon>Fungi</taxon>
        <taxon>Dikarya</taxon>
        <taxon>Ascomycota</taxon>
        <taxon>Taphrinomycotina</taxon>
        <taxon>Taphrinomycotina incertae sedis</taxon>
        <taxon>Saitoella</taxon>
    </lineage>
</organism>
<feature type="compositionally biased region" description="Acidic residues" evidence="6">
    <location>
        <begin position="733"/>
        <end position="755"/>
    </location>
</feature>
<reference evidence="9 10" key="1">
    <citation type="journal article" date="2011" name="J. Gen. Appl. Microbiol.">
        <title>Draft genome sequencing of the enigmatic yeast Saitoella complicata.</title>
        <authorList>
            <person name="Nishida H."/>
            <person name="Hamamoto M."/>
            <person name="Sugiyama J."/>
        </authorList>
    </citation>
    <scope>NUCLEOTIDE SEQUENCE [LARGE SCALE GENOMIC DNA]</scope>
    <source>
        <strain evidence="9 10">NRRL Y-17804</strain>
    </source>
</reference>
<comment type="similarity">
    <text evidence="2">Belongs to the NEMF family.</text>
</comment>
<protein>
    <recommendedName>
        <fullName evidence="5">Ribosome quality control complex subunit 2</fullName>
    </recommendedName>
</protein>
<feature type="compositionally biased region" description="Acidic residues" evidence="6">
    <location>
        <begin position="449"/>
        <end position="473"/>
    </location>
</feature>
<dbReference type="RefSeq" id="XP_019027622.1">
    <property type="nucleotide sequence ID" value="XM_019168873.1"/>
</dbReference>
<sequence>MKQRLTSLDIAALVPQLTSSIVDLRLQNIYDLSQNSRSFLFKFAKPEHKQNFLVESGFRCHLTTYDRDRESQPGNFCTKLRKHLRTRRLTSVRQLRRDRVLILSFEASTAAASYHLILEFYAAGNVVLVDGNWKIIGLLRVVSEDEGGKRYAVGEVYDLGREEAGREVESMTKEKLEGTLEALKTATEAPTEEDAGDAKPNVFGGKQQKKQKQKAQTLKRQLAIQCPVYGPALVEHTLLRAGIEPTMKITPTFALTPEQTEALLGAFGEADAIVKQCAETDVKGYIIAKRTPPATGEGEDIITYEDFHPFLPTQFTGKTSTEIQEVEDYNKTVDTYFSHLESQSAAARLNNEHVRFAEKLSKARSEHAGRIEALKGAQDMAVRKAAAIEGSLGRCDEAMEGVRGLMERGMDWRDIQTLIDGERSRGNEVAMMVAGLDLGRNVVKLRLAEEDDEDDDEESEDETDEETDSEGEEEKDRGKGDAKNYLEIEMDIGLSAYANARLYYDKKRSAATKEEKTLQASSMALKSTEKRIAADLKKSLNKERSVVKPMRKVNWFEKFLWFISSDGYLVLGGRDMQQNELLVRKYLKRGDAYVHADLHGAATVIVKNHVTSSTSEPPPIPPTTLTQAGTLTVCTSRAWDAKQVTSAYWVYADQVSKTAPTGEYLTTGSFMIRGKKNFLPPVQLVLGFGVLWLIDEESRGRHVKHRIAEEDLKKEEEVPIEEEEVQTPVTEKSEEEANEDVPIVDDGGQEEEDEERGLADETLQEPVVDAAESPADSASESEDEDEDAFPDTQIQDIPAEASADSKNEEEDKYALEDFGADEDEQAADADGNEGSKAAGGSKYISAKQRREMRKQKAAKGDSSILASAGEPGLDNAGSLEDVLAAVSLKDKKSKSSPPPKQEKKEKQAPPPPKKRGQKAKQKKIAEKYKFQDDEDREVAMKLLGSANKSKKQLEEEERQAKRAEQEAAQNKKAARQNAQQGKPAGPKLDAEAKRLLKEENIEVLDEEEQDLVTPLDAFTPTPFAGDNLLDAIPVCAPYSALARYKYKVKFQPGPTKKGKAAKSAIAYFTGMPLDAKSEDVEMMWPKERDLMKGLKDTELIMPIGVSKVKVSTAGKQETKGKGKGKKGGKKEKDGLVLG</sequence>
<keyword evidence="4" id="KW-0175">Coiled coil</keyword>
<feature type="compositionally biased region" description="Low complexity" evidence="6">
    <location>
        <begin position="769"/>
        <end position="778"/>
    </location>
</feature>
<dbReference type="EMBL" id="BACD03000004">
    <property type="protein sequence ID" value="GAO46514.1"/>
    <property type="molecule type" value="Genomic_DNA"/>
</dbReference>
<dbReference type="PANTHER" id="PTHR15239">
    <property type="entry name" value="NUCLEAR EXPORT MEDIATOR FACTOR NEMF"/>
    <property type="match status" value="1"/>
</dbReference>
<comment type="subcellular location">
    <subcellularLocation>
        <location evidence="1">Cytoplasm</location>
    </subcellularLocation>
</comment>
<feature type="region of interest" description="Disordered" evidence="6">
    <location>
        <begin position="448"/>
        <end position="482"/>
    </location>
</feature>
<dbReference type="FunFam" id="2.30.310.10:FF:000003">
    <property type="entry name" value="Zinc knuckle domain containing protein"/>
    <property type="match status" value="1"/>
</dbReference>
<dbReference type="Pfam" id="PF05670">
    <property type="entry name" value="NFACT-R_1"/>
    <property type="match status" value="1"/>
</dbReference>
<keyword evidence="10" id="KW-1185">Reference proteome</keyword>
<dbReference type="GO" id="GO:0000049">
    <property type="term" value="F:tRNA binding"/>
    <property type="evidence" value="ECO:0007669"/>
    <property type="project" value="TreeGrafter"/>
</dbReference>
<dbReference type="OrthoDB" id="207084at2759"/>
<evidence type="ECO:0000259" key="8">
    <source>
        <dbReference type="Pfam" id="PF11923"/>
    </source>
</evidence>
<reference evidence="9 10" key="3">
    <citation type="journal article" date="2015" name="Genome Announc.">
        <title>Draft Genome Sequence of the Archiascomycetous Yeast Saitoella complicata.</title>
        <authorList>
            <person name="Yamauchi K."/>
            <person name="Kondo S."/>
            <person name="Hamamoto M."/>
            <person name="Takahashi Y."/>
            <person name="Ogura Y."/>
            <person name="Hayashi T."/>
            <person name="Nishida H."/>
        </authorList>
    </citation>
    <scope>NUCLEOTIDE SEQUENCE [LARGE SCALE GENOMIC DNA]</scope>
    <source>
        <strain evidence="9 10">NRRL Y-17804</strain>
    </source>
</reference>
<feature type="compositionally biased region" description="Acidic residues" evidence="6">
    <location>
        <begin position="779"/>
        <end position="789"/>
    </location>
</feature>
<dbReference type="InterPro" id="IPR051608">
    <property type="entry name" value="RQC_Subunit_NEMF"/>
</dbReference>
<dbReference type="GO" id="GO:0005737">
    <property type="term" value="C:cytoplasm"/>
    <property type="evidence" value="ECO:0007669"/>
    <property type="project" value="UniProtKB-SubCell"/>
</dbReference>
<gene>
    <name evidence="9" type="ORF">G7K_0744-t1</name>
</gene>
<name>A0A0E9N9L3_SAICN</name>
<dbReference type="Proteomes" id="UP000033140">
    <property type="component" value="Unassembled WGS sequence"/>
</dbReference>
<evidence type="ECO:0000256" key="3">
    <source>
        <dbReference type="ARBA" id="ARBA00022490"/>
    </source>
</evidence>
<dbReference type="Pfam" id="PF05833">
    <property type="entry name" value="NFACT_N"/>
    <property type="match status" value="1"/>
</dbReference>
<feature type="compositionally biased region" description="Acidic residues" evidence="6">
    <location>
        <begin position="818"/>
        <end position="831"/>
    </location>
</feature>
<dbReference type="InterPro" id="IPR021846">
    <property type="entry name" value="NFACT-C"/>
</dbReference>
<accession>A0A0E9N9L3</accession>
<dbReference type="GO" id="GO:1990116">
    <property type="term" value="P:ribosome-associated ubiquitin-dependent protein catabolic process"/>
    <property type="evidence" value="ECO:0007669"/>
    <property type="project" value="TreeGrafter"/>
</dbReference>
<feature type="compositionally biased region" description="Low complexity" evidence="6">
    <location>
        <begin position="966"/>
        <end position="980"/>
    </location>
</feature>
<feature type="region of interest" description="Disordered" evidence="6">
    <location>
        <begin position="1110"/>
        <end position="1138"/>
    </location>
</feature>
<dbReference type="AlphaFoldDB" id="A0A0E9N9L3"/>
<comment type="caution">
    <text evidence="9">The sequence shown here is derived from an EMBL/GenBank/DDBJ whole genome shotgun (WGS) entry which is preliminary data.</text>
</comment>
<evidence type="ECO:0000259" key="7">
    <source>
        <dbReference type="Pfam" id="PF05670"/>
    </source>
</evidence>
<dbReference type="OMA" id="MFLEFFA"/>
<proteinExistence type="inferred from homology"/>
<feature type="domain" description="NFACT RNA-binding" evidence="7">
    <location>
        <begin position="558"/>
        <end position="674"/>
    </location>
</feature>
<feature type="compositionally biased region" description="Basic residues" evidence="6">
    <location>
        <begin position="912"/>
        <end position="922"/>
    </location>
</feature>
<evidence type="ECO:0000313" key="9">
    <source>
        <dbReference type="EMBL" id="GAO46514.1"/>
    </source>
</evidence>
<evidence type="ECO:0000256" key="1">
    <source>
        <dbReference type="ARBA" id="ARBA00004496"/>
    </source>
</evidence>
<dbReference type="STRING" id="698492.A0A0E9N9L3"/>
<keyword evidence="3" id="KW-0963">Cytoplasm</keyword>
<feature type="region of interest" description="Disordered" evidence="6">
    <location>
        <begin position="714"/>
        <end position="993"/>
    </location>
</feature>
<evidence type="ECO:0000256" key="6">
    <source>
        <dbReference type="SAM" id="MobiDB-lite"/>
    </source>
</evidence>
<evidence type="ECO:0000313" key="10">
    <source>
        <dbReference type="Proteomes" id="UP000033140"/>
    </source>
</evidence>
<dbReference type="GO" id="GO:0043023">
    <property type="term" value="F:ribosomal large subunit binding"/>
    <property type="evidence" value="ECO:0007669"/>
    <property type="project" value="TreeGrafter"/>
</dbReference>
<dbReference type="GO" id="GO:0072344">
    <property type="term" value="P:rescue of stalled ribosome"/>
    <property type="evidence" value="ECO:0007669"/>
    <property type="project" value="TreeGrafter"/>
</dbReference>
<feature type="region of interest" description="Disordered" evidence="6">
    <location>
        <begin position="186"/>
        <end position="210"/>
    </location>
</feature>
<evidence type="ECO:0000256" key="4">
    <source>
        <dbReference type="ARBA" id="ARBA00023054"/>
    </source>
</evidence>
<feature type="domain" description="NFACT protein C-terminal" evidence="8">
    <location>
        <begin position="1010"/>
        <end position="1111"/>
    </location>
</feature>
<dbReference type="PANTHER" id="PTHR15239:SF6">
    <property type="entry name" value="RIBOSOME QUALITY CONTROL COMPLEX SUBUNIT NEMF"/>
    <property type="match status" value="1"/>
</dbReference>
<evidence type="ECO:0000256" key="2">
    <source>
        <dbReference type="ARBA" id="ARBA00008318"/>
    </source>
</evidence>
<reference evidence="9 10" key="2">
    <citation type="journal article" date="2014" name="J. Gen. Appl. Microbiol.">
        <title>The early diverging ascomycetous budding yeast Saitoella complicata has three histone deacetylases belonging to the Clr6, Hos2, and Rpd3 lineages.</title>
        <authorList>
            <person name="Nishida H."/>
            <person name="Matsumoto T."/>
            <person name="Kondo S."/>
            <person name="Hamamoto M."/>
            <person name="Yoshikawa H."/>
        </authorList>
    </citation>
    <scope>NUCLEOTIDE SEQUENCE [LARGE SCALE GENOMIC DNA]</scope>
    <source>
        <strain evidence="9 10">NRRL Y-17804</strain>
    </source>
</reference>
<dbReference type="GO" id="GO:1990112">
    <property type="term" value="C:RQC complex"/>
    <property type="evidence" value="ECO:0007669"/>
    <property type="project" value="TreeGrafter"/>
</dbReference>
<evidence type="ECO:0000256" key="5">
    <source>
        <dbReference type="ARBA" id="ARBA00070414"/>
    </source>
</evidence>
<dbReference type="InterPro" id="IPR008532">
    <property type="entry name" value="NFACT_RNA-bd"/>
</dbReference>
<dbReference type="Gene3D" id="2.30.310.10">
    <property type="entry name" value="ibrinogen binding protein from staphylococcus aureus domain"/>
    <property type="match status" value="1"/>
</dbReference>